<dbReference type="FunFam" id="1.10.8.60:FF:000017">
    <property type="entry name" value="ATP-dependent chaperone ClpB"/>
    <property type="match status" value="1"/>
</dbReference>
<comment type="caution">
    <text evidence="5">The sequence shown here is derived from an EMBL/GenBank/DDBJ whole genome shotgun (WGS) entry which is preliminary data.</text>
</comment>
<dbReference type="Gene3D" id="3.40.50.300">
    <property type="entry name" value="P-loop containing nucleotide triphosphate hydrolases"/>
    <property type="match status" value="1"/>
</dbReference>
<dbReference type="Gene3D" id="1.10.8.60">
    <property type="match status" value="1"/>
</dbReference>
<protein>
    <submittedName>
        <fullName evidence="5">Chaperone protein ClpB</fullName>
    </submittedName>
</protein>
<dbReference type="InterPro" id="IPR027417">
    <property type="entry name" value="P-loop_NTPase"/>
</dbReference>
<evidence type="ECO:0000256" key="3">
    <source>
        <dbReference type="ARBA" id="ARBA00022840"/>
    </source>
</evidence>
<gene>
    <name evidence="5" type="ORF">A7A08_01377</name>
</gene>
<dbReference type="GO" id="GO:0034605">
    <property type="term" value="P:cellular response to heat"/>
    <property type="evidence" value="ECO:0007669"/>
    <property type="project" value="TreeGrafter"/>
</dbReference>
<dbReference type="SUPFAM" id="SSF52540">
    <property type="entry name" value="P-loop containing nucleoside triphosphate hydrolases"/>
    <property type="match status" value="1"/>
</dbReference>
<feature type="domain" description="Clp ATPase C-terminal" evidence="4">
    <location>
        <begin position="41"/>
        <end position="130"/>
    </location>
</feature>
<dbReference type="PATRIC" id="fig|1177755.3.peg.1385"/>
<name>A0A1E2RYQ7_9HYPH</name>
<evidence type="ECO:0000313" key="6">
    <source>
        <dbReference type="Proteomes" id="UP000095087"/>
    </source>
</evidence>
<dbReference type="EMBL" id="MASI01000003">
    <property type="protein sequence ID" value="ODA67351.1"/>
    <property type="molecule type" value="Genomic_DNA"/>
</dbReference>
<proteinExistence type="inferred from homology"/>
<dbReference type="AlphaFoldDB" id="A0A1E2RYQ7"/>
<dbReference type="InterPro" id="IPR019489">
    <property type="entry name" value="Clp_ATPase_C"/>
</dbReference>
<dbReference type="GO" id="GO:0005737">
    <property type="term" value="C:cytoplasm"/>
    <property type="evidence" value="ECO:0007669"/>
    <property type="project" value="TreeGrafter"/>
</dbReference>
<dbReference type="GO" id="GO:0005524">
    <property type="term" value="F:ATP binding"/>
    <property type="evidence" value="ECO:0007669"/>
    <property type="project" value="UniProtKB-KW"/>
</dbReference>
<organism evidence="5 6">
    <name type="scientific">Methyloligella halotolerans</name>
    <dbReference type="NCBI Taxonomy" id="1177755"/>
    <lineage>
        <taxon>Bacteria</taxon>
        <taxon>Pseudomonadati</taxon>
        <taxon>Pseudomonadota</taxon>
        <taxon>Alphaproteobacteria</taxon>
        <taxon>Hyphomicrobiales</taxon>
        <taxon>Hyphomicrobiaceae</taxon>
        <taxon>Methyloligella</taxon>
    </lineage>
</organism>
<evidence type="ECO:0000256" key="1">
    <source>
        <dbReference type="ARBA" id="ARBA00008675"/>
    </source>
</evidence>
<dbReference type="STRING" id="1177755.A7A08_01377"/>
<keyword evidence="6" id="KW-1185">Reference proteome</keyword>
<reference evidence="5 6" key="1">
    <citation type="submission" date="2016-07" db="EMBL/GenBank/DDBJ databases">
        <title>Draft genome sequence of Methyloligella halotolerans C2T (VKM B-2706T=CCUG 61687T=DSM 25045T), a halotolerant polyhydroxybutyrate accumulating methylotroph.</title>
        <authorList>
            <person name="Vasilenko O.V."/>
            <person name="Doronina N.V."/>
            <person name="Poroshina M.N."/>
            <person name="Tarlachkov S.V."/>
            <person name="Trotsenko Y.A."/>
        </authorList>
    </citation>
    <scope>NUCLEOTIDE SEQUENCE [LARGE SCALE GENOMIC DNA]</scope>
    <source>
        <strain evidence="5 6">VKM B-2706</strain>
    </source>
</reference>
<dbReference type="Pfam" id="PF10431">
    <property type="entry name" value="ClpB_D2-small"/>
    <property type="match status" value="1"/>
</dbReference>
<accession>A0A1E2RYQ7</accession>
<sequence>MNQPEGEDSDQVRDQVMDVVRAHFRPEFLNRVDEIILFHRLKRNQMRAIVDIQMVRLQKLLADRNITLELSDDAKEWLGNKGYDPAYGARPLKRVIQKYVQDPMAELLLEGKVHDGDTVDVTTRDGGLVFNGEAVRAAA</sequence>
<keyword evidence="2" id="KW-0547">Nucleotide-binding</keyword>
<dbReference type="PANTHER" id="PTHR11638">
    <property type="entry name" value="ATP-DEPENDENT CLP PROTEASE"/>
    <property type="match status" value="1"/>
</dbReference>
<comment type="similarity">
    <text evidence="1">Belongs to the ClpA/ClpB family.</text>
</comment>
<evidence type="ECO:0000259" key="4">
    <source>
        <dbReference type="SMART" id="SM01086"/>
    </source>
</evidence>
<evidence type="ECO:0000313" key="5">
    <source>
        <dbReference type="EMBL" id="ODA67351.1"/>
    </source>
</evidence>
<dbReference type="GO" id="GO:0016887">
    <property type="term" value="F:ATP hydrolysis activity"/>
    <property type="evidence" value="ECO:0007669"/>
    <property type="project" value="TreeGrafter"/>
</dbReference>
<dbReference type="InterPro" id="IPR050130">
    <property type="entry name" value="ClpA_ClpB"/>
</dbReference>
<evidence type="ECO:0000256" key="2">
    <source>
        <dbReference type="ARBA" id="ARBA00022741"/>
    </source>
</evidence>
<dbReference type="Proteomes" id="UP000095087">
    <property type="component" value="Unassembled WGS sequence"/>
</dbReference>
<dbReference type="PANTHER" id="PTHR11638:SF18">
    <property type="entry name" value="HEAT SHOCK PROTEIN 104"/>
    <property type="match status" value="1"/>
</dbReference>
<keyword evidence="3" id="KW-0067">ATP-binding</keyword>
<dbReference type="SMART" id="SM01086">
    <property type="entry name" value="ClpB_D2-small"/>
    <property type="match status" value="1"/>
</dbReference>